<dbReference type="PRINTS" id="PR00180">
    <property type="entry name" value="CRETINALDHBP"/>
</dbReference>
<dbReference type="SUPFAM" id="SSF101576">
    <property type="entry name" value="Supernatant protein factor (SPF), C-terminal domain"/>
    <property type="match status" value="1"/>
</dbReference>
<organism evidence="3 4">
    <name type="scientific">Stegodyphus mimosarum</name>
    <name type="common">African social velvet spider</name>
    <dbReference type="NCBI Taxonomy" id="407821"/>
    <lineage>
        <taxon>Eukaryota</taxon>
        <taxon>Metazoa</taxon>
        <taxon>Ecdysozoa</taxon>
        <taxon>Arthropoda</taxon>
        <taxon>Chelicerata</taxon>
        <taxon>Arachnida</taxon>
        <taxon>Araneae</taxon>
        <taxon>Araneomorphae</taxon>
        <taxon>Entelegynae</taxon>
        <taxon>Eresoidea</taxon>
        <taxon>Eresidae</taxon>
        <taxon>Stegodyphus</taxon>
    </lineage>
</organism>
<dbReference type="InterPro" id="IPR011074">
    <property type="entry name" value="CRAL/TRIO_N_dom"/>
</dbReference>
<dbReference type="InterPro" id="IPR051064">
    <property type="entry name" value="SEC14/CRAL-TRIO_domain"/>
</dbReference>
<dbReference type="SMART" id="SM01100">
    <property type="entry name" value="CRAL_TRIO_N"/>
    <property type="match status" value="1"/>
</dbReference>
<dbReference type="SUPFAM" id="SSF46938">
    <property type="entry name" value="CRAL/TRIO N-terminal domain"/>
    <property type="match status" value="1"/>
</dbReference>
<reference evidence="3 4" key="1">
    <citation type="submission" date="2013-11" db="EMBL/GenBank/DDBJ databases">
        <title>Genome sequencing of Stegodyphus mimosarum.</title>
        <authorList>
            <person name="Bechsgaard J."/>
        </authorList>
    </citation>
    <scope>NUCLEOTIDE SEQUENCE [LARGE SCALE GENOMIC DNA]</scope>
</reference>
<evidence type="ECO:0000259" key="2">
    <source>
        <dbReference type="PROSITE" id="PS50866"/>
    </source>
</evidence>
<feature type="domain" description="GOLD" evidence="2">
    <location>
        <begin position="314"/>
        <end position="418"/>
    </location>
</feature>
<dbReference type="AlphaFoldDB" id="A0A087U0K6"/>
<dbReference type="InterPro" id="IPR036273">
    <property type="entry name" value="CRAL/TRIO_N_dom_sf"/>
</dbReference>
<dbReference type="PROSITE" id="PS50866">
    <property type="entry name" value="GOLD"/>
    <property type="match status" value="1"/>
</dbReference>
<dbReference type="PANTHER" id="PTHR23324:SF83">
    <property type="entry name" value="SEC14-LIKE PROTEIN 2"/>
    <property type="match status" value="1"/>
</dbReference>
<protein>
    <submittedName>
        <fullName evidence="3">SEC14-like protein 2</fullName>
    </submittedName>
</protein>
<evidence type="ECO:0000313" key="4">
    <source>
        <dbReference type="Proteomes" id="UP000054359"/>
    </source>
</evidence>
<dbReference type="OMA" id="HAWFHTL"/>
<dbReference type="SMART" id="SM00516">
    <property type="entry name" value="SEC14"/>
    <property type="match status" value="1"/>
</dbReference>
<keyword evidence="4" id="KW-1185">Reference proteome</keyword>
<name>A0A087U0K6_STEMI</name>
<dbReference type="STRING" id="407821.A0A087U0K6"/>
<dbReference type="SUPFAM" id="SSF52087">
    <property type="entry name" value="CRAL/TRIO domain"/>
    <property type="match status" value="1"/>
</dbReference>
<dbReference type="InterPro" id="IPR009038">
    <property type="entry name" value="GOLD_dom"/>
</dbReference>
<dbReference type="Pfam" id="PF00650">
    <property type="entry name" value="CRAL_TRIO"/>
    <property type="match status" value="1"/>
</dbReference>
<dbReference type="OrthoDB" id="1434354at2759"/>
<dbReference type="Pfam" id="PF03765">
    <property type="entry name" value="CRAL_TRIO_N"/>
    <property type="match status" value="1"/>
</dbReference>
<sequence>MTSIRHSLYFERSNYIQKMKYSFRRSIELGLMNGTFDYKQQEDQRIALKEFRRAVQDILQPHHDDQFLLRWLKARDFDLAKAERMIRESFKFRKKLGADTILTSSYELPEVYKKHPITECLGFDKENSVVRLFMAGICDYKGFVYSLRIVDMMKILIYMLEHDLKMVQEKKKRIGKLEEKTTFILDFNGFTLKQFYDKSVINAGIQLITMYQDNYPETLKAAYLINVPSYFSWIFNLFKPFLNAVTLSKIKIYRTDEWQDELFQIMDPKLIPAFIGGKLTDPDGNSKCTTLINWNSKIPSSYYLKQSQQNGGADDPSMKSVTVQQRSTFEVPVEVKVSGTILKWVFKTKEYNIRFGLFFKPNGKKSHTEDIIPTGSVDCQVLPEENELICEKEGTYILHFDNSYSWLTAKQLMYKVETEAPDANE</sequence>
<dbReference type="PROSITE" id="PS50191">
    <property type="entry name" value="CRAL_TRIO"/>
    <property type="match status" value="1"/>
</dbReference>
<evidence type="ECO:0000259" key="1">
    <source>
        <dbReference type="PROSITE" id="PS50191"/>
    </source>
</evidence>
<dbReference type="Gene3D" id="3.40.525.10">
    <property type="entry name" value="CRAL-TRIO lipid binding domain"/>
    <property type="match status" value="1"/>
</dbReference>
<feature type="non-terminal residue" evidence="3">
    <location>
        <position position="425"/>
    </location>
</feature>
<dbReference type="GO" id="GO:0005737">
    <property type="term" value="C:cytoplasm"/>
    <property type="evidence" value="ECO:0007669"/>
    <property type="project" value="TreeGrafter"/>
</dbReference>
<dbReference type="InterPro" id="IPR036598">
    <property type="entry name" value="GOLD_dom_sf"/>
</dbReference>
<dbReference type="CDD" id="cd00170">
    <property type="entry name" value="SEC14"/>
    <property type="match status" value="1"/>
</dbReference>
<dbReference type="EMBL" id="KK117594">
    <property type="protein sequence ID" value="KFM70895.1"/>
    <property type="molecule type" value="Genomic_DNA"/>
</dbReference>
<evidence type="ECO:0000313" key="3">
    <source>
        <dbReference type="EMBL" id="KFM70895.1"/>
    </source>
</evidence>
<dbReference type="Proteomes" id="UP000054359">
    <property type="component" value="Unassembled WGS sequence"/>
</dbReference>
<dbReference type="Gene3D" id="2.60.120.680">
    <property type="entry name" value="GOLD domain"/>
    <property type="match status" value="1"/>
</dbReference>
<feature type="domain" description="CRAL-TRIO" evidence="1">
    <location>
        <begin position="108"/>
        <end position="283"/>
    </location>
</feature>
<dbReference type="PANTHER" id="PTHR23324">
    <property type="entry name" value="SEC14 RELATED PROTEIN"/>
    <property type="match status" value="1"/>
</dbReference>
<accession>A0A087U0K6</accession>
<dbReference type="InterPro" id="IPR036865">
    <property type="entry name" value="CRAL-TRIO_dom_sf"/>
</dbReference>
<dbReference type="InterPro" id="IPR001251">
    <property type="entry name" value="CRAL-TRIO_dom"/>
</dbReference>
<gene>
    <name evidence="3" type="ORF">X975_22022</name>
</gene>
<proteinExistence type="predicted"/>